<proteinExistence type="predicted"/>
<accession>A0A917I238</accession>
<comment type="caution">
    <text evidence="3">The sequence shown here is derived from an EMBL/GenBank/DDBJ whole genome shotgun (WGS) entry which is preliminary data.</text>
</comment>
<evidence type="ECO:0000256" key="1">
    <source>
        <dbReference type="SAM" id="MobiDB-lite"/>
    </source>
</evidence>
<sequence length="257" mass="28738">METNNIDKLLRAALKERSIAPSASAWDRLSDALDTQEAAPKKKRVFWRYAASIAILISVGYFLVPSDKIEPVLPNNVVVQPVIDTTNFVKPTFKNTVPVEEVIVSVPEPEVLSKEKKKSKSTLNTPKQVQKKTAVIASLDKETQKEPVKNTAKSDSTKQEPVKQSTRIRVNSADLLFAVTNSPKEVKAYYAKYNVNRDEVLKSIEKELQKTSLKIDAQTVLAEVERTIDEETFKKSFMQTVKGKITGLATAFSNRNN</sequence>
<dbReference type="RefSeq" id="WP_188599562.1">
    <property type="nucleotide sequence ID" value="NZ_BMJW01000003.1"/>
</dbReference>
<dbReference type="AlphaFoldDB" id="A0A917I238"/>
<keyword evidence="2" id="KW-0812">Transmembrane</keyword>
<protein>
    <submittedName>
        <fullName evidence="3">Uncharacterized protein</fullName>
    </submittedName>
</protein>
<evidence type="ECO:0000256" key="2">
    <source>
        <dbReference type="SAM" id="Phobius"/>
    </source>
</evidence>
<feature type="region of interest" description="Disordered" evidence="1">
    <location>
        <begin position="140"/>
        <end position="165"/>
    </location>
</feature>
<organism evidence="3 4">
    <name type="scientific">Polaribacter pacificus</name>
    <dbReference type="NCBI Taxonomy" id="1775173"/>
    <lineage>
        <taxon>Bacteria</taxon>
        <taxon>Pseudomonadati</taxon>
        <taxon>Bacteroidota</taxon>
        <taxon>Flavobacteriia</taxon>
        <taxon>Flavobacteriales</taxon>
        <taxon>Flavobacteriaceae</taxon>
    </lineage>
</organism>
<evidence type="ECO:0000313" key="4">
    <source>
        <dbReference type="Proteomes" id="UP000633278"/>
    </source>
</evidence>
<dbReference type="EMBL" id="BMJW01000003">
    <property type="protein sequence ID" value="GGH03875.1"/>
    <property type="molecule type" value="Genomic_DNA"/>
</dbReference>
<feature type="transmembrane region" description="Helical" evidence="2">
    <location>
        <begin position="46"/>
        <end position="64"/>
    </location>
</feature>
<name>A0A917I238_9FLAO</name>
<keyword evidence="2" id="KW-0472">Membrane</keyword>
<evidence type="ECO:0000313" key="3">
    <source>
        <dbReference type="EMBL" id="GGH03875.1"/>
    </source>
</evidence>
<dbReference type="Proteomes" id="UP000633278">
    <property type="component" value="Unassembled WGS sequence"/>
</dbReference>
<reference evidence="3" key="2">
    <citation type="submission" date="2020-09" db="EMBL/GenBank/DDBJ databases">
        <authorList>
            <person name="Sun Q."/>
            <person name="Zhou Y."/>
        </authorList>
    </citation>
    <scope>NUCLEOTIDE SEQUENCE</scope>
    <source>
        <strain evidence="3">CGMCC 1.15763</strain>
    </source>
</reference>
<gene>
    <name evidence="3" type="ORF">GCM10011416_23680</name>
</gene>
<keyword evidence="4" id="KW-1185">Reference proteome</keyword>
<keyword evidence="2" id="KW-1133">Transmembrane helix</keyword>
<reference evidence="3" key="1">
    <citation type="journal article" date="2014" name="Int. J. Syst. Evol. Microbiol.">
        <title>Complete genome sequence of Corynebacterium casei LMG S-19264T (=DSM 44701T), isolated from a smear-ripened cheese.</title>
        <authorList>
            <consortium name="US DOE Joint Genome Institute (JGI-PGF)"/>
            <person name="Walter F."/>
            <person name="Albersmeier A."/>
            <person name="Kalinowski J."/>
            <person name="Ruckert C."/>
        </authorList>
    </citation>
    <scope>NUCLEOTIDE SEQUENCE</scope>
    <source>
        <strain evidence="3">CGMCC 1.15763</strain>
    </source>
</reference>